<dbReference type="Proteomes" id="UP001165060">
    <property type="component" value="Unassembled WGS sequence"/>
</dbReference>
<feature type="region of interest" description="Disordered" evidence="1">
    <location>
        <begin position="44"/>
        <end position="76"/>
    </location>
</feature>
<sequence>MGFKAYYKAAWRTKGREGQKRDYLERMSPEPEVYIDKNKEIQVKYPEPVKKPGDEQFVKEEEEDDADADPNRRAGQ</sequence>
<protein>
    <submittedName>
        <fullName evidence="2">Uncharacterized protein</fullName>
    </submittedName>
</protein>
<reference evidence="2 3" key="1">
    <citation type="journal article" date="2023" name="Commun. Biol.">
        <title>Genome analysis of Parmales, the sister group of diatoms, reveals the evolutionary specialization of diatoms from phago-mixotrophs to photoautotrophs.</title>
        <authorList>
            <person name="Ban H."/>
            <person name="Sato S."/>
            <person name="Yoshikawa S."/>
            <person name="Yamada K."/>
            <person name="Nakamura Y."/>
            <person name="Ichinomiya M."/>
            <person name="Sato N."/>
            <person name="Blanc-Mathieu R."/>
            <person name="Endo H."/>
            <person name="Kuwata A."/>
            <person name="Ogata H."/>
        </authorList>
    </citation>
    <scope>NUCLEOTIDE SEQUENCE [LARGE SCALE GENOMIC DNA]</scope>
</reference>
<proteinExistence type="predicted"/>
<comment type="caution">
    <text evidence="2">The sequence shown here is derived from an EMBL/GenBank/DDBJ whole genome shotgun (WGS) entry which is preliminary data.</text>
</comment>
<accession>A0ABQ6N7F3</accession>
<name>A0ABQ6N7F3_9STRA</name>
<keyword evidence="3" id="KW-1185">Reference proteome</keyword>
<evidence type="ECO:0000313" key="3">
    <source>
        <dbReference type="Proteomes" id="UP001165060"/>
    </source>
</evidence>
<organism evidence="2 3">
    <name type="scientific">Tetraparma gracilis</name>
    <dbReference type="NCBI Taxonomy" id="2962635"/>
    <lineage>
        <taxon>Eukaryota</taxon>
        <taxon>Sar</taxon>
        <taxon>Stramenopiles</taxon>
        <taxon>Ochrophyta</taxon>
        <taxon>Bolidophyceae</taxon>
        <taxon>Parmales</taxon>
        <taxon>Triparmaceae</taxon>
        <taxon>Tetraparma</taxon>
    </lineage>
</organism>
<dbReference type="EMBL" id="BRYB01002268">
    <property type="protein sequence ID" value="GMI42174.1"/>
    <property type="molecule type" value="Genomic_DNA"/>
</dbReference>
<gene>
    <name evidence="2" type="ORF">TeGR_g1769</name>
</gene>
<feature type="compositionally biased region" description="Basic and acidic residues" evidence="1">
    <location>
        <begin position="44"/>
        <end position="59"/>
    </location>
</feature>
<evidence type="ECO:0000256" key="1">
    <source>
        <dbReference type="SAM" id="MobiDB-lite"/>
    </source>
</evidence>
<evidence type="ECO:0000313" key="2">
    <source>
        <dbReference type="EMBL" id="GMI42174.1"/>
    </source>
</evidence>